<reference evidence="6" key="1">
    <citation type="submission" date="2017-02" db="UniProtKB">
        <authorList>
            <consortium name="WormBaseParasite"/>
        </authorList>
    </citation>
    <scope>IDENTIFICATION</scope>
</reference>
<dbReference type="STRING" id="451379.A0A0N5AEH2"/>
<dbReference type="Gene3D" id="2.40.128.20">
    <property type="match status" value="1"/>
</dbReference>
<protein>
    <submittedName>
        <fullName evidence="6">FABP domain-containing protein</fullName>
    </submittedName>
</protein>
<dbReference type="PANTHER" id="PTHR11955">
    <property type="entry name" value="FATTY ACID BINDING PROTEIN"/>
    <property type="match status" value="1"/>
</dbReference>
<keyword evidence="5" id="KW-1185">Reference proteome</keyword>
<comment type="similarity">
    <text evidence="1 3">Belongs to the calycin superfamily. Fatty-acid binding protein (FABP) family.</text>
</comment>
<dbReference type="Pfam" id="PF00061">
    <property type="entry name" value="Lipocalin"/>
    <property type="match status" value="1"/>
</dbReference>
<dbReference type="InterPro" id="IPR031259">
    <property type="entry name" value="ILBP"/>
</dbReference>
<organism evidence="5 6">
    <name type="scientific">Syphacia muris</name>
    <dbReference type="NCBI Taxonomy" id="451379"/>
    <lineage>
        <taxon>Eukaryota</taxon>
        <taxon>Metazoa</taxon>
        <taxon>Ecdysozoa</taxon>
        <taxon>Nematoda</taxon>
        <taxon>Chromadorea</taxon>
        <taxon>Rhabditida</taxon>
        <taxon>Spirurina</taxon>
        <taxon>Oxyuridomorpha</taxon>
        <taxon>Oxyuroidea</taxon>
        <taxon>Oxyuridae</taxon>
        <taxon>Syphacia</taxon>
    </lineage>
</organism>
<dbReference type="GO" id="GO:0005504">
    <property type="term" value="F:fatty acid binding"/>
    <property type="evidence" value="ECO:0007669"/>
    <property type="project" value="UniProtKB-ARBA"/>
</dbReference>
<name>A0A0N5AEH2_9BILA</name>
<dbReference type="CDD" id="cd00742">
    <property type="entry name" value="FABP"/>
    <property type="match status" value="1"/>
</dbReference>
<dbReference type="Proteomes" id="UP000046393">
    <property type="component" value="Unplaced"/>
</dbReference>
<dbReference type="InterPro" id="IPR012674">
    <property type="entry name" value="Calycin"/>
</dbReference>
<proteinExistence type="inferred from homology"/>
<dbReference type="PRINTS" id="PR00178">
    <property type="entry name" value="FATTYACIDBP"/>
</dbReference>
<dbReference type="InterPro" id="IPR000463">
    <property type="entry name" value="Fatty_acid-bd"/>
</dbReference>
<dbReference type="SUPFAM" id="SSF50814">
    <property type="entry name" value="Lipocalins"/>
    <property type="match status" value="1"/>
</dbReference>
<evidence type="ECO:0000256" key="1">
    <source>
        <dbReference type="ARBA" id="ARBA00008390"/>
    </source>
</evidence>
<evidence type="ECO:0000256" key="2">
    <source>
        <dbReference type="ARBA" id="ARBA00023121"/>
    </source>
</evidence>
<evidence type="ECO:0000313" key="5">
    <source>
        <dbReference type="Proteomes" id="UP000046393"/>
    </source>
</evidence>
<sequence length="136" mass="15685">MVEKLVGKWTFVESENFDAYMKEVGVSLVTRKIADKLKPSLTFSCDGKKWKIVSESTFKTVVTEFTLDEEFDETTGDGRTLKSKFTVEGDKLIQIEKPIKKDDKESRFERYVDENGHLIIICESGSVRCKRVYKRA</sequence>
<keyword evidence="2" id="KW-0446">Lipid-binding</keyword>
<dbReference type="WBParaSite" id="SMUV_0000262901-mRNA-1">
    <property type="protein sequence ID" value="SMUV_0000262901-mRNA-1"/>
    <property type="gene ID" value="SMUV_0000262901"/>
</dbReference>
<feature type="domain" description="Cytosolic fatty-acid binding proteins" evidence="4">
    <location>
        <begin position="7"/>
        <end position="24"/>
    </location>
</feature>
<evidence type="ECO:0000313" key="6">
    <source>
        <dbReference type="WBParaSite" id="SMUV_0000262901-mRNA-1"/>
    </source>
</evidence>
<dbReference type="PROSITE" id="PS00214">
    <property type="entry name" value="FABP"/>
    <property type="match status" value="1"/>
</dbReference>
<dbReference type="InterPro" id="IPR000566">
    <property type="entry name" value="Lipocln_cytosolic_FA-bd_dom"/>
</dbReference>
<evidence type="ECO:0000259" key="4">
    <source>
        <dbReference type="PROSITE" id="PS00214"/>
    </source>
</evidence>
<dbReference type="AlphaFoldDB" id="A0A0N5AEH2"/>
<evidence type="ECO:0000256" key="3">
    <source>
        <dbReference type="RuleBase" id="RU003696"/>
    </source>
</evidence>
<keyword evidence="3" id="KW-0813">Transport</keyword>
<dbReference type="FunFam" id="2.40.128.20:FF:000001">
    <property type="entry name" value="Fatty acid-binding protein, adipocyte"/>
    <property type="match status" value="1"/>
</dbReference>
<accession>A0A0N5AEH2</accession>